<organism evidence="2 3">
    <name type="scientific">Pontibacterium sinense</name>
    <dbReference type="NCBI Taxonomy" id="2781979"/>
    <lineage>
        <taxon>Bacteria</taxon>
        <taxon>Pseudomonadati</taxon>
        <taxon>Pseudomonadota</taxon>
        <taxon>Gammaproteobacteria</taxon>
        <taxon>Oceanospirillales</taxon>
        <taxon>Oceanospirillaceae</taxon>
        <taxon>Pontibacterium</taxon>
    </lineage>
</organism>
<accession>A0A8J7FDT0</accession>
<dbReference type="PANTHER" id="PTHR43317">
    <property type="entry name" value="THERMOSPERMINE SYNTHASE ACAULIS5"/>
    <property type="match status" value="1"/>
</dbReference>
<dbReference type="Proteomes" id="UP000640333">
    <property type="component" value="Unassembled WGS sequence"/>
</dbReference>
<dbReference type="EMBL" id="JADEYS010000010">
    <property type="protein sequence ID" value="MBE9397836.1"/>
    <property type="molecule type" value="Genomic_DNA"/>
</dbReference>
<dbReference type="Pfam" id="PF01564">
    <property type="entry name" value="Spermine_synth"/>
    <property type="match status" value="1"/>
</dbReference>
<dbReference type="Gene3D" id="3.40.50.150">
    <property type="entry name" value="Vaccinia Virus protein VP39"/>
    <property type="match status" value="1"/>
</dbReference>
<proteinExistence type="predicted"/>
<dbReference type="PANTHER" id="PTHR43317:SF1">
    <property type="entry name" value="THERMOSPERMINE SYNTHASE ACAULIS5"/>
    <property type="match status" value="1"/>
</dbReference>
<sequence length="247" mass="28095">MALPGKEIYRGYDEYGVVSVVEDGHKRYLAFGDNDEQSCWLKHEPLTPQHEYVRAMLLVLLFKDPKQSISLGLGAGSLNSCLHGHYPSLKQQVVELRPEVVKAAYKYFQLPRGKRLEVHTMDANEYLQTVESKKADILFSDIYGADGLDEQQLDPSFLMNCHDRLKQDGWLVLNCWREHQGDDSLQTLIEIFDDVRSCATQSGNWIVFAGKRASNRTAKQLKSDARELSQKLGFSLSAHLGRLKEHV</sequence>
<dbReference type="CDD" id="cd02440">
    <property type="entry name" value="AdoMet_MTases"/>
    <property type="match status" value="1"/>
</dbReference>
<reference evidence="2" key="1">
    <citation type="submission" date="2020-10" db="EMBL/GenBank/DDBJ databases">
        <title>Bacterium isolated from coastal waters sediment.</title>
        <authorList>
            <person name="Chen R.-J."/>
            <person name="Lu D.-C."/>
            <person name="Zhu K.-L."/>
            <person name="Du Z.-J."/>
        </authorList>
    </citation>
    <scope>NUCLEOTIDE SEQUENCE</scope>
    <source>
        <strain evidence="2">N1Y112</strain>
    </source>
</reference>
<dbReference type="SUPFAM" id="SSF53335">
    <property type="entry name" value="S-adenosyl-L-methionine-dependent methyltransferases"/>
    <property type="match status" value="1"/>
</dbReference>
<dbReference type="GO" id="GO:0006596">
    <property type="term" value="P:polyamine biosynthetic process"/>
    <property type="evidence" value="ECO:0007669"/>
    <property type="project" value="UniProtKB-KW"/>
</dbReference>
<evidence type="ECO:0000313" key="2">
    <source>
        <dbReference type="EMBL" id="MBE9397836.1"/>
    </source>
</evidence>
<dbReference type="InterPro" id="IPR029063">
    <property type="entry name" value="SAM-dependent_MTases_sf"/>
</dbReference>
<keyword evidence="3" id="KW-1185">Reference proteome</keyword>
<name>A0A8J7FDT0_9GAMM</name>
<evidence type="ECO:0000313" key="3">
    <source>
        <dbReference type="Proteomes" id="UP000640333"/>
    </source>
</evidence>
<evidence type="ECO:0000256" key="1">
    <source>
        <dbReference type="ARBA" id="ARBA00023115"/>
    </source>
</evidence>
<comment type="caution">
    <text evidence="2">The sequence shown here is derived from an EMBL/GenBank/DDBJ whole genome shotgun (WGS) entry which is preliminary data.</text>
</comment>
<gene>
    <name evidence="2" type="ORF">IOQ59_11260</name>
</gene>
<keyword evidence="1" id="KW-0620">Polyamine biosynthesis</keyword>
<protein>
    <submittedName>
        <fullName evidence="2">Spermidine synthase</fullName>
    </submittedName>
</protein>
<dbReference type="AlphaFoldDB" id="A0A8J7FDT0"/>
<dbReference type="RefSeq" id="WP_193953391.1">
    <property type="nucleotide sequence ID" value="NZ_JADEYS010000010.1"/>
</dbReference>